<proteinExistence type="predicted"/>
<sequence length="215" mass="24379">MRSKHSSRGMVWASGSTAWAMSWSETGRSDKRHDGADLIGQIIPFSSYHDHARTSSRQYHEWPQKTINAYNICLQFEKSALADDSRKIVRAIHSHTQDNAQLSQLGLTIIDYFIRSFNELKGRTHLFPWSFECITLTIEVRRPKIPSRGKGSRDLALVRDVFRCVLVTGKYDLNTVSEVSASPDEIGNADPVYTHIVPESTHFNISDEDPSNIMV</sequence>
<name>F8NK30_SERL9</name>
<protein>
    <submittedName>
        <fullName evidence="1">Uncharacterized protein</fullName>
    </submittedName>
</protein>
<dbReference type="GeneID" id="18814421"/>
<dbReference type="Proteomes" id="UP000008064">
    <property type="component" value="Unassembled WGS sequence"/>
</dbReference>
<dbReference type="EMBL" id="GL945430">
    <property type="protein sequence ID" value="EGO28714.1"/>
    <property type="molecule type" value="Genomic_DNA"/>
</dbReference>
<evidence type="ECO:0000313" key="1">
    <source>
        <dbReference type="EMBL" id="EGO28714.1"/>
    </source>
</evidence>
<dbReference type="AlphaFoldDB" id="F8NK30"/>
<dbReference type="HOGENOM" id="CLU_1283962_0_0_1"/>
<gene>
    <name evidence="1" type="ORF">SERLADRAFT_434622</name>
</gene>
<organism>
    <name type="scientific">Serpula lacrymans var. lacrymans (strain S7.9)</name>
    <name type="common">Dry rot fungus</name>
    <dbReference type="NCBI Taxonomy" id="578457"/>
    <lineage>
        <taxon>Eukaryota</taxon>
        <taxon>Fungi</taxon>
        <taxon>Dikarya</taxon>
        <taxon>Basidiomycota</taxon>
        <taxon>Agaricomycotina</taxon>
        <taxon>Agaricomycetes</taxon>
        <taxon>Agaricomycetidae</taxon>
        <taxon>Boletales</taxon>
        <taxon>Coniophorineae</taxon>
        <taxon>Serpulaceae</taxon>
        <taxon>Serpula</taxon>
    </lineage>
</organism>
<reference evidence="1" key="1">
    <citation type="submission" date="2011-04" db="EMBL/GenBank/DDBJ databases">
        <title>Evolution of plant cell wall degrading machinery underlies the functional diversity of forest fungi.</title>
        <authorList>
            <consortium name="US DOE Joint Genome Institute (JGI-PGF)"/>
            <person name="Eastwood D.C."/>
            <person name="Floudas D."/>
            <person name="Binder M."/>
            <person name="Majcherczyk A."/>
            <person name="Schneider P."/>
            <person name="Aerts A."/>
            <person name="Asiegbu F.O."/>
            <person name="Baker S.E."/>
            <person name="Barry K."/>
            <person name="Bendiksby M."/>
            <person name="Blumentritt M."/>
            <person name="Coutinho P.M."/>
            <person name="Cullen D."/>
            <person name="Cullen D."/>
            <person name="Gathman A."/>
            <person name="Goodell B."/>
            <person name="Henrissat B."/>
            <person name="Ihrmark K."/>
            <person name="Kauserud H."/>
            <person name="Kohler A."/>
            <person name="LaButti K."/>
            <person name="Lapidus A."/>
            <person name="Lavin J.L."/>
            <person name="Lee Y.-H."/>
            <person name="Lindquist E."/>
            <person name="Lilly W."/>
            <person name="Lucas S."/>
            <person name="Morin E."/>
            <person name="Murat C."/>
            <person name="Oguiza J.A."/>
            <person name="Park J."/>
            <person name="Pisabarro A.G."/>
            <person name="Riley R."/>
            <person name="Rosling A."/>
            <person name="Salamov A."/>
            <person name="Schmidt O."/>
            <person name="Schmutz J."/>
            <person name="Skrede I."/>
            <person name="Stenlid J."/>
            <person name="Wiebenga A."/>
            <person name="Xie X."/>
            <person name="Kues U."/>
            <person name="Hibbett D.S."/>
            <person name="Hoffmeister D."/>
            <person name="Hogberg N."/>
            <person name="Martin F."/>
            <person name="Grigoriev I.V."/>
            <person name="Watkinson S.C."/>
        </authorList>
    </citation>
    <scope>NUCLEOTIDE SEQUENCE</scope>
    <source>
        <strain evidence="1">S7.9</strain>
    </source>
</reference>
<dbReference type="RefSeq" id="XP_007314913.1">
    <property type="nucleotide sequence ID" value="XM_007314851.1"/>
</dbReference>
<dbReference type="OrthoDB" id="2104739at2759"/>
<dbReference type="KEGG" id="sla:SERLADRAFT_434622"/>
<accession>F8NK30</accession>